<proteinExistence type="predicted"/>
<organism evidence="2 3">
    <name type="scientific">Moniliophthora roreri</name>
    <name type="common">Frosty pod rot fungus</name>
    <name type="synonym">Monilia roreri</name>
    <dbReference type="NCBI Taxonomy" id="221103"/>
    <lineage>
        <taxon>Eukaryota</taxon>
        <taxon>Fungi</taxon>
        <taxon>Dikarya</taxon>
        <taxon>Basidiomycota</taxon>
        <taxon>Agaricomycotina</taxon>
        <taxon>Agaricomycetes</taxon>
        <taxon>Agaricomycetidae</taxon>
        <taxon>Agaricales</taxon>
        <taxon>Marasmiineae</taxon>
        <taxon>Marasmiaceae</taxon>
        <taxon>Moniliophthora</taxon>
    </lineage>
</organism>
<feature type="compositionally biased region" description="Basic and acidic residues" evidence="1">
    <location>
        <begin position="83"/>
        <end position="100"/>
    </location>
</feature>
<accession>A0A0W0FHI5</accession>
<evidence type="ECO:0000313" key="2">
    <source>
        <dbReference type="EMBL" id="KTB35804.1"/>
    </source>
</evidence>
<protein>
    <submittedName>
        <fullName evidence="2">Uncharacterized protein</fullName>
    </submittedName>
</protein>
<name>A0A0W0FHI5_MONRR</name>
<reference evidence="2 3" key="1">
    <citation type="submission" date="2015-12" db="EMBL/GenBank/DDBJ databases">
        <title>Draft genome sequence of Moniliophthora roreri, the causal agent of frosty pod rot of cacao.</title>
        <authorList>
            <person name="Aime M.C."/>
            <person name="Diaz-Valderrama J.R."/>
            <person name="Kijpornyongpan T."/>
            <person name="Phillips-Mora W."/>
        </authorList>
    </citation>
    <scope>NUCLEOTIDE SEQUENCE [LARGE SCALE GENOMIC DNA]</scope>
    <source>
        <strain evidence="2 3">MCA 2952</strain>
    </source>
</reference>
<feature type="region of interest" description="Disordered" evidence="1">
    <location>
        <begin position="82"/>
        <end position="110"/>
    </location>
</feature>
<dbReference type="Proteomes" id="UP000054988">
    <property type="component" value="Unassembled WGS sequence"/>
</dbReference>
<evidence type="ECO:0000313" key="3">
    <source>
        <dbReference type="Proteomes" id="UP000054988"/>
    </source>
</evidence>
<dbReference type="EMBL" id="LATX01001977">
    <property type="protein sequence ID" value="KTB35804.1"/>
    <property type="molecule type" value="Genomic_DNA"/>
</dbReference>
<gene>
    <name evidence="2" type="ORF">WG66_11607</name>
</gene>
<sequence>MDVLSSPQKYEGKLKSMVVSSKAKWKGYSEDHSEGNSGGIREGIQIKSAKVIILLLAAKGTSDKSGVPSIVEPLLFRSQLGNDDARKLESKDTPRNEGNRGNRAKKKPRYQGLVVGDEAFSYI</sequence>
<comment type="caution">
    <text evidence="2">The sequence shown here is derived from an EMBL/GenBank/DDBJ whole genome shotgun (WGS) entry which is preliminary data.</text>
</comment>
<dbReference type="AlphaFoldDB" id="A0A0W0FHI5"/>
<evidence type="ECO:0000256" key="1">
    <source>
        <dbReference type="SAM" id="MobiDB-lite"/>
    </source>
</evidence>